<keyword evidence="1" id="KW-0238">DNA-binding</keyword>
<sequence length="72" mass="8451">MFTDKIKKLREISDMTQLDLSIKLNMSRRSYIDLETGRFSPKYTTLIAIADFYDVSIDYLVGRTENKDSHKL</sequence>
<dbReference type="SUPFAM" id="SSF47413">
    <property type="entry name" value="lambda repressor-like DNA-binding domains"/>
    <property type="match status" value="1"/>
</dbReference>
<dbReference type="InterPro" id="IPR010982">
    <property type="entry name" value="Lambda_DNA-bd_dom_sf"/>
</dbReference>
<accession>A0A379CDB0</accession>
<evidence type="ECO:0000259" key="2">
    <source>
        <dbReference type="PROSITE" id="PS50943"/>
    </source>
</evidence>
<organism evidence="3 4">
    <name type="scientific">Peptostreptococcus anaerobius</name>
    <dbReference type="NCBI Taxonomy" id="1261"/>
    <lineage>
        <taxon>Bacteria</taxon>
        <taxon>Bacillati</taxon>
        <taxon>Bacillota</taxon>
        <taxon>Clostridia</taxon>
        <taxon>Peptostreptococcales</taxon>
        <taxon>Peptostreptococcaceae</taxon>
        <taxon>Peptostreptococcus</taxon>
    </lineage>
</organism>
<evidence type="ECO:0000313" key="4">
    <source>
        <dbReference type="Proteomes" id="UP000255101"/>
    </source>
</evidence>
<dbReference type="CDD" id="cd00093">
    <property type="entry name" value="HTH_XRE"/>
    <property type="match status" value="1"/>
</dbReference>
<evidence type="ECO:0000313" key="3">
    <source>
        <dbReference type="EMBL" id="SUB60270.1"/>
    </source>
</evidence>
<dbReference type="GO" id="GO:0003677">
    <property type="term" value="F:DNA binding"/>
    <property type="evidence" value="ECO:0007669"/>
    <property type="project" value="UniProtKB-KW"/>
</dbReference>
<dbReference type="PROSITE" id="PS50943">
    <property type="entry name" value="HTH_CROC1"/>
    <property type="match status" value="1"/>
</dbReference>
<dbReference type="SMART" id="SM00530">
    <property type="entry name" value="HTH_XRE"/>
    <property type="match status" value="1"/>
</dbReference>
<feature type="domain" description="HTH cro/C1-type" evidence="2">
    <location>
        <begin position="6"/>
        <end position="60"/>
    </location>
</feature>
<evidence type="ECO:0000256" key="1">
    <source>
        <dbReference type="ARBA" id="ARBA00023125"/>
    </source>
</evidence>
<protein>
    <submittedName>
        <fullName evidence="3">Helix-turn-helix domain</fullName>
    </submittedName>
</protein>
<dbReference type="PANTHER" id="PTHR46558">
    <property type="entry name" value="TRACRIPTIONAL REGULATORY PROTEIN-RELATED-RELATED"/>
    <property type="match status" value="1"/>
</dbReference>
<dbReference type="InterPro" id="IPR001387">
    <property type="entry name" value="Cro/C1-type_HTH"/>
</dbReference>
<name>A0A379CDB0_9FIRM</name>
<dbReference type="PANTHER" id="PTHR46558:SF11">
    <property type="entry name" value="HTH-TYPE TRANSCRIPTIONAL REGULATOR XRE"/>
    <property type="match status" value="1"/>
</dbReference>
<dbReference type="Gene3D" id="1.10.260.40">
    <property type="entry name" value="lambda repressor-like DNA-binding domains"/>
    <property type="match status" value="1"/>
</dbReference>
<reference evidence="3 4" key="1">
    <citation type="submission" date="2018-06" db="EMBL/GenBank/DDBJ databases">
        <authorList>
            <consortium name="Pathogen Informatics"/>
            <person name="Doyle S."/>
        </authorList>
    </citation>
    <scope>NUCLEOTIDE SEQUENCE [LARGE SCALE GENOMIC DNA]</scope>
    <source>
        <strain evidence="3 4">NCTC11460</strain>
    </source>
</reference>
<proteinExistence type="predicted"/>
<dbReference type="Proteomes" id="UP000255101">
    <property type="component" value="Unassembled WGS sequence"/>
</dbReference>
<dbReference type="Pfam" id="PF01381">
    <property type="entry name" value="HTH_3"/>
    <property type="match status" value="1"/>
</dbReference>
<dbReference type="RefSeq" id="WP_019595699.1">
    <property type="nucleotide sequence ID" value="NZ_FOVA01000014.1"/>
</dbReference>
<gene>
    <name evidence="3" type="ORF">NCTC11460_00166</name>
</gene>
<dbReference type="AlphaFoldDB" id="A0A379CDB0"/>
<dbReference type="EMBL" id="UGTB01000004">
    <property type="protein sequence ID" value="SUB60270.1"/>
    <property type="molecule type" value="Genomic_DNA"/>
</dbReference>